<evidence type="ECO:0000313" key="1">
    <source>
        <dbReference type="EMBL" id="KAL3578843.1"/>
    </source>
</evidence>
<keyword evidence="2" id="KW-1185">Reference proteome</keyword>
<name>A0ACC4BJS1_POPAL</name>
<sequence>MWYDIGIWLVIPYNLINLPSSEEETETKKLKMPVSPEACIRYIQFTVTGCKINATRKGSLSSSMYSLIQSQSSQDKIITKKDKTAESGETRIRSILCRHPSFLVRSSITIRMSSKSIEDVKEQEFSDDAAENQVENDGDQKELDLNRENPMLSPEQEEEIIKKKYGGMLSKKKPLISKDHERAFFDSADWALGKQGAQKPKGPLEALRPKLQAEGFIKGQRAASGFVDHCCLDCTGKATEAKRCIRILKTRMAGSDINV</sequence>
<dbReference type="EMBL" id="RCHU02000010">
    <property type="protein sequence ID" value="KAL3578843.1"/>
    <property type="molecule type" value="Genomic_DNA"/>
</dbReference>
<comment type="caution">
    <text evidence="1">The sequence shown here is derived from an EMBL/GenBank/DDBJ whole genome shotgun (WGS) entry which is preliminary data.</text>
</comment>
<dbReference type="Proteomes" id="UP000309997">
    <property type="component" value="Unassembled WGS sequence"/>
</dbReference>
<proteinExistence type="predicted"/>
<gene>
    <name evidence="1" type="ORF">D5086_020347</name>
</gene>
<accession>A0ACC4BJS1</accession>
<protein>
    <submittedName>
        <fullName evidence="1">Uncharacterized protein</fullName>
    </submittedName>
</protein>
<evidence type="ECO:0000313" key="2">
    <source>
        <dbReference type="Proteomes" id="UP000309997"/>
    </source>
</evidence>
<organism evidence="1 2">
    <name type="scientific">Populus alba</name>
    <name type="common">White poplar</name>
    <dbReference type="NCBI Taxonomy" id="43335"/>
    <lineage>
        <taxon>Eukaryota</taxon>
        <taxon>Viridiplantae</taxon>
        <taxon>Streptophyta</taxon>
        <taxon>Embryophyta</taxon>
        <taxon>Tracheophyta</taxon>
        <taxon>Spermatophyta</taxon>
        <taxon>Magnoliopsida</taxon>
        <taxon>eudicotyledons</taxon>
        <taxon>Gunneridae</taxon>
        <taxon>Pentapetalae</taxon>
        <taxon>rosids</taxon>
        <taxon>fabids</taxon>
        <taxon>Malpighiales</taxon>
        <taxon>Salicaceae</taxon>
        <taxon>Saliceae</taxon>
        <taxon>Populus</taxon>
    </lineage>
</organism>
<reference evidence="1 2" key="1">
    <citation type="journal article" date="2024" name="Plant Biotechnol. J.">
        <title>Genome and CRISPR/Cas9 system of a widespread forest tree (Populus alba) in the world.</title>
        <authorList>
            <person name="Liu Y.J."/>
            <person name="Jiang P.F."/>
            <person name="Han X.M."/>
            <person name="Li X.Y."/>
            <person name="Wang H.M."/>
            <person name="Wang Y.J."/>
            <person name="Wang X.X."/>
            <person name="Zeng Q.Y."/>
        </authorList>
    </citation>
    <scope>NUCLEOTIDE SEQUENCE [LARGE SCALE GENOMIC DNA]</scope>
    <source>
        <strain evidence="2">cv. PAL-ZL1</strain>
    </source>
</reference>